<feature type="non-terminal residue" evidence="2">
    <location>
        <position position="1"/>
    </location>
</feature>
<accession>W2JJA6</accession>
<keyword evidence="1" id="KW-0732">Signal</keyword>
<organism evidence="2 3">
    <name type="scientific">Phytophthora nicotianae</name>
    <name type="common">Potato buckeye rot agent</name>
    <name type="synonym">Phytophthora parasitica</name>
    <dbReference type="NCBI Taxonomy" id="4792"/>
    <lineage>
        <taxon>Eukaryota</taxon>
        <taxon>Sar</taxon>
        <taxon>Stramenopiles</taxon>
        <taxon>Oomycota</taxon>
        <taxon>Peronosporomycetes</taxon>
        <taxon>Peronosporales</taxon>
        <taxon>Peronosporaceae</taxon>
        <taxon>Phytophthora</taxon>
    </lineage>
</organism>
<protein>
    <submittedName>
        <fullName evidence="2">Uncharacterized protein</fullName>
    </submittedName>
</protein>
<dbReference type="AlphaFoldDB" id="W2JJA6"/>
<evidence type="ECO:0000313" key="3">
    <source>
        <dbReference type="Proteomes" id="UP000053864"/>
    </source>
</evidence>
<sequence length="141" mass="16075">LFYFPLITADSLILLTLLTSFTEVCPRRSYEYYRSYCPSCTGHQQVPTITRLEIELMWGQVWDHVGPSAAQAAARDRSKEEVETCEQMLQMETQKSQRHTEHVGGVTHVSPLTEDLGHLDSVLTSNLQLFRANLLPMSVNY</sequence>
<proteinExistence type="predicted"/>
<reference evidence="2 3" key="1">
    <citation type="submission" date="2013-11" db="EMBL/GenBank/DDBJ databases">
        <title>The Genome Sequence of Phytophthora parasitica CJ05E6.</title>
        <authorList>
            <consortium name="The Broad Institute Genomics Platform"/>
            <person name="Russ C."/>
            <person name="Tyler B."/>
            <person name="Panabieres F."/>
            <person name="Shan W."/>
            <person name="Tripathy S."/>
            <person name="Grunwald N."/>
            <person name="Machado M."/>
            <person name="Johnson C.S."/>
            <person name="Arredondo F."/>
            <person name="Hong C."/>
            <person name="Coffey M."/>
            <person name="Young S.K."/>
            <person name="Zeng Q."/>
            <person name="Gargeya S."/>
            <person name="Fitzgerald M."/>
            <person name="Abouelleil A."/>
            <person name="Alvarado L."/>
            <person name="Chapman S.B."/>
            <person name="Gainer-Dewar J."/>
            <person name="Goldberg J."/>
            <person name="Griggs A."/>
            <person name="Gujja S."/>
            <person name="Hansen M."/>
            <person name="Howarth C."/>
            <person name="Imamovic A."/>
            <person name="Ireland A."/>
            <person name="Larimer J."/>
            <person name="McCowan C."/>
            <person name="Murphy C."/>
            <person name="Pearson M."/>
            <person name="Poon T.W."/>
            <person name="Priest M."/>
            <person name="Roberts A."/>
            <person name="Saif S."/>
            <person name="Shea T."/>
            <person name="Sykes S."/>
            <person name="Wortman J."/>
            <person name="Nusbaum C."/>
            <person name="Birren B."/>
        </authorList>
    </citation>
    <scope>NUCLEOTIDE SEQUENCE [LARGE SCALE GENOMIC DNA]</scope>
    <source>
        <strain evidence="2 3">CJ05E6</strain>
    </source>
</reference>
<feature type="signal peptide" evidence="1">
    <location>
        <begin position="1"/>
        <end position="26"/>
    </location>
</feature>
<feature type="chain" id="PRO_5004818624" evidence="1">
    <location>
        <begin position="27"/>
        <end position="141"/>
    </location>
</feature>
<evidence type="ECO:0000313" key="2">
    <source>
        <dbReference type="EMBL" id="ETL45658.1"/>
    </source>
</evidence>
<dbReference type="EMBL" id="KI671724">
    <property type="protein sequence ID" value="ETL45658.1"/>
    <property type="molecule type" value="Genomic_DNA"/>
</dbReference>
<dbReference type="Proteomes" id="UP000053864">
    <property type="component" value="Unassembled WGS sequence"/>
</dbReference>
<evidence type="ECO:0000256" key="1">
    <source>
        <dbReference type="SAM" id="SignalP"/>
    </source>
</evidence>
<name>W2JJA6_PHYNI</name>
<gene>
    <name evidence="2" type="ORF">L916_04290</name>
</gene>